<dbReference type="RefSeq" id="WP_116470130.1">
    <property type="nucleotide sequence ID" value="NZ_QENQ01000001.1"/>
</dbReference>
<dbReference type="Proteomes" id="UP000245890">
    <property type="component" value="Unassembled WGS sequence"/>
</dbReference>
<feature type="transmembrane region" description="Helical" evidence="6">
    <location>
        <begin position="62"/>
        <end position="90"/>
    </location>
</feature>
<feature type="transmembrane region" description="Helical" evidence="6">
    <location>
        <begin position="174"/>
        <end position="194"/>
    </location>
</feature>
<reference evidence="8 9" key="1">
    <citation type="submission" date="2018-05" db="EMBL/GenBank/DDBJ databases">
        <title>Description of Sphingomonas pokkalii sp nov, isolated from the rhizosphere of saline tolerant pokkali rice and its draft genome analysis.</title>
        <authorList>
            <person name="Menon R."/>
            <person name="Kumari S."/>
            <person name="Rameshkumar N."/>
        </authorList>
    </citation>
    <scope>NUCLEOTIDE SEQUENCE [LARGE SCALE GENOMIC DNA]</scope>
    <source>
        <strain evidence="8 9">L3B27</strain>
    </source>
</reference>
<keyword evidence="9" id="KW-1185">Reference proteome</keyword>
<evidence type="ECO:0000256" key="3">
    <source>
        <dbReference type="ARBA" id="ARBA00022692"/>
    </source>
</evidence>
<feature type="transmembrane region" description="Helical" evidence="6">
    <location>
        <begin position="297"/>
        <end position="315"/>
    </location>
</feature>
<dbReference type="Pfam" id="PF03600">
    <property type="entry name" value="CitMHS"/>
    <property type="match status" value="1"/>
</dbReference>
<evidence type="ECO:0000313" key="9">
    <source>
        <dbReference type="Proteomes" id="UP000245890"/>
    </source>
</evidence>
<protein>
    <submittedName>
        <fullName evidence="8">Citrate transporter</fullName>
    </submittedName>
</protein>
<accession>A0A2U0SH90</accession>
<organism evidence="8 9">
    <name type="scientific">Sphingomonas pokkalii</name>
    <dbReference type="NCBI Taxonomy" id="2175090"/>
    <lineage>
        <taxon>Bacteria</taxon>
        <taxon>Pseudomonadati</taxon>
        <taxon>Pseudomonadota</taxon>
        <taxon>Alphaproteobacteria</taxon>
        <taxon>Sphingomonadales</taxon>
        <taxon>Sphingomonadaceae</taxon>
        <taxon>Sphingomonas</taxon>
    </lineage>
</organism>
<feature type="transmembrane region" description="Helical" evidence="6">
    <location>
        <begin position="422"/>
        <end position="443"/>
    </location>
</feature>
<keyword evidence="2" id="KW-0813">Transport</keyword>
<dbReference type="OrthoDB" id="5329450at2"/>
<feature type="domain" description="Citrate transporter-like" evidence="7">
    <location>
        <begin position="16"/>
        <end position="389"/>
    </location>
</feature>
<comment type="caution">
    <text evidence="8">The sequence shown here is derived from an EMBL/GenBank/DDBJ whole genome shotgun (WGS) entry which is preliminary data.</text>
</comment>
<sequence>MLAIIGALAVLALLALILSNRTSPLAALILVPVVAAMLAGMGGAIPDQVLAGIARIAPVAGMFVFAILFFGIMADVGLLAPLVALVLRLVGERPRRIAVGTALLALLIHLDGSGAVCFLITIPALRPLYDRLGMDRRVLACTASLAAGVNFLPWTGPTLRAAAALKIAPAQLFVPMIGVQAAGLVFVFAAAWWLGGCEERRLAAGLPLPAAAGVAGGAGAGPADGAKGEPAGEDAAALRRPKLLPFNALLTLAVVGTMIAGLVEPVIAFMIGTALALLVNYPDAAQQRARIDAHARAALLMAGVLFAAGAFTGIMNGSGMIRAMAEAAAQHVPEGLGGRLPVLLGVASMPLSLMFDPDSFYFGVLPVLAEVGTRFGHAPTTMAHAALLGQMTTGFPVSPLTPATFLVAGLSGIELGAHQRFAIPWLFAATLVMVGAALLIGVLPL</sequence>
<proteinExistence type="predicted"/>
<evidence type="ECO:0000256" key="4">
    <source>
        <dbReference type="ARBA" id="ARBA00022989"/>
    </source>
</evidence>
<feature type="transmembrane region" description="Helical" evidence="6">
    <location>
        <begin position="29"/>
        <end position="50"/>
    </location>
</feature>
<dbReference type="InterPro" id="IPR004680">
    <property type="entry name" value="Cit_transptr-like_dom"/>
</dbReference>
<evidence type="ECO:0000256" key="2">
    <source>
        <dbReference type="ARBA" id="ARBA00022448"/>
    </source>
</evidence>
<dbReference type="InterPro" id="IPR014738">
    <property type="entry name" value="Citrate_transporter"/>
</dbReference>
<feature type="transmembrane region" description="Helical" evidence="6">
    <location>
        <begin position="102"/>
        <end position="125"/>
    </location>
</feature>
<evidence type="ECO:0000313" key="8">
    <source>
        <dbReference type="EMBL" id="PVX30723.1"/>
    </source>
</evidence>
<dbReference type="NCBIfam" id="TIGR00784">
    <property type="entry name" value="citMHS"/>
    <property type="match status" value="1"/>
</dbReference>
<evidence type="ECO:0000256" key="6">
    <source>
        <dbReference type="SAM" id="Phobius"/>
    </source>
</evidence>
<keyword evidence="4 6" id="KW-1133">Transmembrane helix</keyword>
<gene>
    <name evidence="8" type="ORF">DD559_16415</name>
</gene>
<feature type="transmembrane region" description="Helical" evidence="6">
    <location>
        <begin position="137"/>
        <end position="154"/>
    </location>
</feature>
<dbReference type="GO" id="GO:0016020">
    <property type="term" value="C:membrane"/>
    <property type="evidence" value="ECO:0007669"/>
    <property type="project" value="UniProtKB-SubCell"/>
</dbReference>
<keyword evidence="3 6" id="KW-0812">Transmembrane</keyword>
<dbReference type="EMBL" id="QENQ01000001">
    <property type="protein sequence ID" value="PVX30723.1"/>
    <property type="molecule type" value="Genomic_DNA"/>
</dbReference>
<name>A0A2U0SH90_9SPHN</name>
<evidence type="ECO:0000256" key="1">
    <source>
        <dbReference type="ARBA" id="ARBA00004141"/>
    </source>
</evidence>
<dbReference type="GO" id="GO:0015137">
    <property type="term" value="F:citrate transmembrane transporter activity"/>
    <property type="evidence" value="ECO:0007669"/>
    <property type="project" value="InterPro"/>
</dbReference>
<feature type="transmembrane region" description="Helical" evidence="6">
    <location>
        <begin position="249"/>
        <end position="277"/>
    </location>
</feature>
<comment type="subcellular location">
    <subcellularLocation>
        <location evidence="1">Membrane</location>
        <topology evidence="1">Multi-pass membrane protein</topology>
    </subcellularLocation>
</comment>
<dbReference type="AlphaFoldDB" id="A0A2U0SH90"/>
<evidence type="ECO:0000256" key="5">
    <source>
        <dbReference type="ARBA" id="ARBA00023136"/>
    </source>
</evidence>
<keyword evidence="5 6" id="KW-0472">Membrane</keyword>
<evidence type="ECO:0000259" key="7">
    <source>
        <dbReference type="Pfam" id="PF03600"/>
    </source>
</evidence>